<name>A0A256GBL4_9HYPH</name>
<dbReference type="AlphaFoldDB" id="A0A256GBL4"/>
<reference evidence="1 2" key="1">
    <citation type="submission" date="2017-07" db="EMBL/GenBank/DDBJ databases">
        <title>Draft genome of Ochrobactrum lupini type strain LUP21.</title>
        <authorList>
            <person name="Krzyzanowska D.M."/>
            <person name="Jafra S."/>
        </authorList>
    </citation>
    <scope>NUCLEOTIDE SEQUENCE [LARGE SCALE GENOMIC DNA]</scope>
    <source>
        <strain evidence="1 2">LUP21</strain>
    </source>
</reference>
<accession>A0A256GBL4</accession>
<comment type="caution">
    <text evidence="1">The sequence shown here is derived from an EMBL/GenBank/DDBJ whole genome shotgun (WGS) entry which is preliminary data.</text>
</comment>
<proteinExistence type="predicted"/>
<dbReference type="EMBL" id="NNRN01000062">
    <property type="protein sequence ID" value="OYR24527.1"/>
    <property type="molecule type" value="Genomic_DNA"/>
</dbReference>
<gene>
    <name evidence="1" type="ORF">CES86_4813</name>
</gene>
<organism evidence="1 2">
    <name type="scientific">Brucella lupini</name>
    <dbReference type="NCBI Taxonomy" id="255457"/>
    <lineage>
        <taxon>Bacteria</taxon>
        <taxon>Pseudomonadati</taxon>
        <taxon>Pseudomonadota</taxon>
        <taxon>Alphaproteobacteria</taxon>
        <taxon>Hyphomicrobiales</taxon>
        <taxon>Brucellaceae</taxon>
        <taxon>Brucella/Ochrobactrum group</taxon>
        <taxon>Brucella</taxon>
    </lineage>
</organism>
<sequence length="38" mass="4331">MEVVAIVERKTVSRPAEFEKAFSRSFEDGKSMLCLLIL</sequence>
<evidence type="ECO:0000313" key="1">
    <source>
        <dbReference type="EMBL" id="OYR24527.1"/>
    </source>
</evidence>
<evidence type="ECO:0000313" key="2">
    <source>
        <dbReference type="Proteomes" id="UP000216363"/>
    </source>
</evidence>
<dbReference type="Proteomes" id="UP000216363">
    <property type="component" value="Unassembled WGS sequence"/>
</dbReference>
<protein>
    <submittedName>
        <fullName evidence="1">Uncharacterized protein</fullName>
    </submittedName>
</protein>